<protein>
    <submittedName>
        <fullName evidence="1">Uncharacterized protein</fullName>
    </submittedName>
</protein>
<proteinExistence type="predicted"/>
<name>A0A377XT33_KLEPN</name>
<sequence length="69" mass="7592">MASDIASRAGDDAHLLLQFAGQRLRLAFTRLHFAAGELPHPRLVGVGRTLRQQNLAILFNNGGDNINHF</sequence>
<evidence type="ECO:0000313" key="2">
    <source>
        <dbReference type="Proteomes" id="UP000254340"/>
    </source>
</evidence>
<dbReference type="AlphaFoldDB" id="A0A377XT33"/>
<evidence type="ECO:0000313" key="1">
    <source>
        <dbReference type="EMBL" id="STT85978.1"/>
    </source>
</evidence>
<accession>A0A377XT33</accession>
<gene>
    <name evidence="1" type="ORF">NCTC5047_07071</name>
</gene>
<dbReference type="Proteomes" id="UP000254340">
    <property type="component" value="Unassembled WGS sequence"/>
</dbReference>
<reference evidence="1 2" key="1">
    <citation type="submission" date="2018-06" db="EMBL/GenBank/DDBJ databases">
        <authorList>
            <consortium name="Pathogen Informatics"/>
            <person name="Doyle S."/>
        </authorList>
    </citation>
    <scope>NUCLEOTIDE SEQUENCE [LARGE SCALE GENOMIC DNA]</scope>
    <source>
        <strain evidence="1 2">NCTC5047</strain>
    </source>
</reference>
<dbReference type="EMBL" id="UGLH01000006">
    <property type="protein sequence ID" value="STT85978.1"/>
    <property type="molecule type" value="Genomic_DNA"/>
</dbReference>
<organism evidence="1 2">
    <name type="scientific">Klebsiella pneumoniae</name>
    <dbReference type="NCBI Taxonomy" id="573"/>
    <lineage>
        <taxon>Bacteria</taxon>
        <taxon>Pseudomonadati</taxon>
        <taxon>Pseudomonadota</taxon>
        <taxon>Gammaproteobacteria</taxon>
        <taxon>Enterobacterales</taxon>
        <taxon>Enterobacteriaceae</taxon>
        <taxon>Klebsiella/Raoultella group</taxon>
        <taxon>Klebsiella</taxon>
        <taxon>Klebsiella pneumoniae complex</taxon>
    </lineage>
</organism>